<dbReference type="Proteomes" id="UP001150569">
    <property type="component" value="Unassembled WGS sequence"/>
</dbReference>
<feature type="compositionally biased region" description="Polar residues" evidence="1">
    <location>
        <begin position="134"/>
        <end position="144"/>
    </location>
</feature>
<keyword evidence="3" id="KW-1185">Reference proteome</keyword>
<evidence type="ECO:0000256" key="1">
    <source>
        <dbReference type="SAM" id="MobiDB-lite"/>
    </source>
</evidence>
<dbReference type="EMBL" id="JANBPT010001382">
    <property type="protein sequence ID" value="KAJ1908495.1"/>
    <property type="molecule type" value="Genomic_DNA"/>
</dbReference>
<sequence>AQAQQARWRNMQFQGRPITPQMSAQLQAQYRAQAQQQQQQQQQPMAAQMGMAGHPMANFNPALLANFNTMAQQQQRPPGTMSPNPQLLQMAMNNPAAFAAMGGRIPPQFLNNPAALAAFANMRPPQPPQQQQQVPANMSAGMTSNAGATNNSQAAAAAAMHMSNPVGPFMMGPNGQLMPNPSFQGGSMVGNNSQQQQASPAPGGGDGGSQKA</sequence>
<accession>A0A9W7ZQ21</accession>
<proteinExistence type="predicted"/>
<name>A0A9W7ZQ21_9FUNG</name>
<dbReference type="AlphaFoldDB" id="A0A9W7ZQ21"/>
<feature type="region of interest" description="Disordered" evidence="1">
    <location>
        <begin position="170"/>
        <end position="212"/>
    </location>
</feature>
<protein>
    <submittedName>
        <fullName evidence="2">Uncharacterized protein</fullName>
    </submittedName>
</protein>
<evidence type="ECO:0000313" key="3">
    <source>
        <dbReference type="Proteomes" id="UP001150569"/>
    </source>
</evidence>
<feature type="region of interest" description="Disordered" evidence="1">
    <location>
        <begin position="124"/>
        <end position="148"/>
    </location>
</feature>
<evidence type="ECO:0000313" key="2">
    <source>
        <dbReference type="EMBL" id="KAJ1908495.1"/>
    </source>
</evidence>
<feature type="compositionally biased region" description="Low complexity" evidence="1">
    <location>
        <begin position="190"/>
        <end position="201"/>
    </location>
</feature>
<organism evidence="2 3">
    <name type="scientific">Tieghemiomyces parasiticus</name>
    <dbReference type="NCBI Taxonomy" id="78921"/>
    <lineage>
        <taxon>Eukaryota</taxon>
        <taxon>Fungi</taxon>
        <taxon>Fungi incertae sedis</taxon>
        <taxon>Zoopagomycota</taxon>
        <taxon>Kickxellomycotina</taxon>
        <taxon>Dimargaritomycetes</taxon>
        <taxon>Dimargaritales</taxon>
        <taxon>Dimargaritaceae</taxon>
        <taxon>Tieghemiomyces</taxon>
    </lineage>
</organism>
<feature type="compositionally biased region" description="Gly residues" evidence="1">
    <location>
        <begin position="202"/>
        <end position="212"/>
    </location>
</feature>
<comment type="caution">
    <text evidence="2">The sequence shown here is derived from an EMBL/GenBank/DDBJ whole genome shotgun (WGS) entry which is preliminary data.</text>
</comment>
<reference evidence="2" key="1">
    <citation type="submission" date="2022-07" db="EMBL/GenBank/DDBJ databases">
        <title>Phylogenomic reconstructions and comparative analyses of Kickxellomycotina fungi.</title>
        <authorList>
            <person name="Reynolds N.K."/>
            <person name="Stajich J.E."/>
            <person name="Barry K."/>
            <person name="Grigoriev I.V."/>
            <person name="Crous P."/>
            <person name="Smith M.E."/>
        </authorList>
    </citation>
    <scope>NUCLEOTIDE SEQUENCE</scope>
    <source>
        <strain evidence="2">RSA 861</strain>
    </source>
</reference>
<feature type="non-terminal residue" evidence="2">
    <location>
        <position position="1"/>
    </location>
</feature>
<gene>
    <name evidence="2" type="ORF">IWQ60_011661</name>
</gene>